<accession>A0A3L7J765</accession>
<dbReference type="EMBL" id="RCWN01000002">
    <property type="protein sequence ID" value="RLQ85291.1"/>
    <property type="molecule type" value="Genomic_DNA"/>
</dbReference>
<organism evidence="3 4">
    <name type="scientific">Notoacmeibacter ruber</name>
    <dbReference type="NCBI Taxonomy" id="2670375"/>
    <lineage>
        <taxon>Bacteria</taxon>
        <taxon>Pseudomonadati</taxon>
        <taxon>Pseudomonadota</taxon>
        <taxon>Alphaproteobacteria</taxon>
        <taxon>Hyphomicrobiales</taxon>
        <taxon>Notoacmeibacteraceae</taxon>
        <taxon>Notoacmeibacter</taxon>
    </lineage>
</organism>
<feature type="coiled-coil region" evidence="1">
    <location>
        <begin position="72"/>
        <end position="99"/>
    </location>
</feature>
<evidence type="ECO:0000256" key="1">
    <source>
        <dbReference type="SAM" id="Coils"/>
    </source>
</evidence>
<feature type="compositionally biased region" description="Polar residues" evidence="2">
    <location>
        <begin position="163"/>
        <end position="175"/>
    </location>
</feature>
<feature type="compositionally biased region" description="Basic and acidic residues" evidence="2">
    <location>
        <begin position="35"/>
        <end position="50"/>
    </location>
</feature>
<comment type="caution">
    <text evidence="3">The sequence shown here is derived from an EMBL/GenBank/DDBJ whole genome shotgun (WGS) entry which is preliminary data.</text>
</comment>
<name>A0A3L7J765_9HYPH</name>
<feature type="region of interest" description="Disordered" evidence="2">
    <location>
        <begin position="146"/>
        <end position="175"/>
    </location>
</feature>
<gene>
    <name evidence="3" type="ORF">D8780_15155</name>
</gene>
<evidence type="ECO:0000313" key="4">
    <source>
        <dbReference type="Proteomes" id="UP000281094"/>
    </source>
</evidence>
<reference evidence="3 4" key="1">
    <citation type="submission" date="2018-10" db="EMBL/GenBank/DDBJ databases">
        <title>Notoacmeibacter sp. M2BS9Y-3-1, whole genome shotgun sequence.</title>
        <authorList>
            <person name="Tuo L."/>
        </authorList>
    </citation>
    <scope>NUCLEOTIDE SEQUENCE [LARGE SCALE GENOMIC DNA]</scope>
    <source>
        <strain evidence="3 4">M2BS9Y-3-1</strain>
    </source>
</reference>
<evidence type="ECO:0000313" key="3">
    <source>
        <dbReference type="EMBL" id="RLQ85291.1"/>
    </source>
</evidence>
<protein>
    <submittedName>
        <fullName evidence="3">Uncharacterized protein</fullName>
    </submittedName>
</protein>
<dbReference type="AlphaFoldDB" id="A0A3L7J765"/>
<feature type="compositionally biased region" description="Polar residues" evidence="2">
    <location>
        <begin position="22"/>
        <end position="34"/>
    </location>
</feature>
<keyword evidence="4" id="KW-1185">Reference proteome</keyword>
<sequence>MGSNIALTLLTPVASFSRPDGNGQNSEMLQAVSNQRDEHASRMDAQRARQAEQQSQDDEVDFFSGDYRDKMNSEYAARMERLEASLQDWDKMRDAVSNDSTMDAATKARKLGNFSNFQRTLEAVIKSERKIYDNYLATYEKHQAEQATGASGSVADISVSSSTGQLSVQDAYSEF</sequence>
<feature type="compositionally biased region" description="Low complexity" evidence="2">
    <location>
        <begin position="149"/>
        <end position="162"/>
    </location>
</feature>
<keyword evidence="1" id="KW-0175">Coiled coil</keyword>
<evidence type="ECO:0000256" key="2">
    <source>
        <dbReference type="SAM" id="MobiDB-lite"/>
    </source>
</evidence>
<proteinExistence type="predicted"/>
<dbReference type="Proteomes" id="UP000281094">
    <property type="component" value="Unassembled WGS sequence"/>
</dbReference>
<feature type="region of interest" description="Disordered" evidence="2">
    <location>
        <begin position="14"/>
        <end position="64"/>
    </location>
</feature>